<sequence length="139" mass="15214">MAENALRTVFLRRVGERRYVATNVRGGELTVGEDGDDFTPVELLLTAIAGCSAIDIDLITSRRAEPEKFEMVTTATKIRDEQGNRLEDIEVSIRITFPDGEGGDAAREVLPDAVKKTHDRLCTVSRTVQIGTPVTLNLG</sequence>
<dbReference type="RefSeq" id="WP_131978045.1">
    <property type="nucleotide sequence ID" value="NZ_SMKL01000002.1"/>
</dbReference>
<dbReference type="InterPro" id="IPR036102">
    <property type="entry name" value="OsmC/Ohrsf"/>
</dbReference>
<dbReference type="SUPFAM" id="SSF82784">
    <property type="entry name" value="OsmC-like"/>
    <property type="match status" value="1"/>
</dbReference>
<name>A0A4V2XYD2_9ACTN</name>
<dbReference type="Proteomes" id="UP000295621">
    <property type="component" value="Unassembled WGS sequence"/>
</dbReference>
<evidence type="ECO:0000313" key="1">
    <source>
        <dbReference type="EMBL" id="TDC56665.1"/>
    </source>
</evidence>
<gene>
    <name evidence="1" type="ORF">E1212_01440</name>
</gene>
<dbReference type="PANTHER" id="PTHR34352:SF1">
    <property type="entry name" value="PROTEIN YHFA"/>
    <property type="match status" value="1"/>
</dbReference>
<proteinExistence type="predicted"/>
<keyword evidence="2" id="KW-1185">Reference proteome</keyword>
<evidence type="ECO:0000313" key="2">
    <source>
        <dbReference type="Proteomes" id="UP000295621"/>
    </source>
</evidence>
<dbReference type="InterPro" id="IPR003718">
    <property type="entry name" value="OsmC/Ohr_fam"/>
</dbReference>
<dbReference type="EMBL" id="SMKL01000002">
    <property type="protein sequence ID" value="TDC56665.1"/>
    <property type="molecule type" value="Genomic_DNA"/>
</dbReference>
<reference evidence="1 2" key="1">
    <citation type="submission" date="2019-02" db="EMBL/GenBank/DDBJ databases">
        <title>Draft genome sequences of novel Actinobacteria.</title>
        <authorList>
            <person name="Sahin N."/>
            <person name="Ay H."/>
            <person name="Saygin H."/>
        </authorList>
    </citation>
    <scope>NUCLEOTIDE SEQUENCE [LARGE SCALE GENOMIC DNA]</scope>
    <source>
        <strain evidence="1 2">KC603</strain>
    </source>
</reference>
<dbReference type="AlphaFoldDB" id="A0A4V2XYD2"/>
<dbReference type="InterPro" id="IPR015946">
    <property type="entry name" value="KH_dom-like_a/b"/>
</dbReference>
<comment type="caution">
    <text evidence="1">The sequence shown here is derived from an EMBL/GenBank/DDBJ whole genome shotgun (WGS) entry which is preliminary data.</text>
</comment>
<dbReference type="Gene3D" id="3.30.300.20">
    <property type="match status" value="1"/>
</dbReference>
<dbReference type="PANTHER" id="PTHR34352">
    <property type="entry name" value="PROTEIN YHFA"/>
    <property type="match status" value="1"/>
</dbReference>
<dbReference type="OrthoDB" id="4864805at2"/>
<dbReference type="Pfam" id="PF02566">
    <property type="entry name" value="OsmC"/>
    <property type="match status" value="1"/>
</dbReference>
<protein>
    <submittedName>
        <fullName evidence="1">OsmC family peroxiredoxin</fullName>
    </submittedName>
</protein>
<accession>A0A4V2XYD2</accession>
<organism evidence="1 2">
    <name type="scientific">Jiangella ureilytica</name>
    <dbReference type="NCBI Taxonomy" id="2530374"/>
    <lineage>
        <taxon>Bacteria</taxon>
        <taxon>Bacillati</taxon>
        <taxon>Actinomycetota</taxon>
        <taxon>Actinomycetes</taxon>
        <taxon>Jiangellales</taxon>
        <taxon>Jiangellaceae</taxon>
        <taxon>Jiangella</taxon>
    </lineage>
</organism>